<protein>
    <recommendedName>
        <fullName evidence="8">ABC transmembrane type-1 domain-containing protein</fullName>
    </recommendedName>
</protein>
<dbReference type="CDD" id="cd06261">
    <property type="entry name" value="TM_PBP2"/>
    <property type="match status" value="1"/>
</dbReference>
<feature type="domain" description="ABC transmembrane type-1" evidence="8">
    <location>
        <begin position="313"/>
        <end position="531"/>
    </location>
</feature>
<proteinExistence type="inferred from homology"/>
<feature type="transmembrane region" description="Helical" evidence="7">
    <location>
        <begin position="255"/>
        <end position="278"/>
    </location>
</feature>
<dbReference type="PANTHER" id="PTHR43227">
    <property type="entry name" value="BLL4140 PROTEIN"/>
    <property type="match status" value="1"/>
</dbReference>
<evidence type="ECO:0000256" key="3">
    <source>
        <dbReference type="ARBA" id="ARBA00022475"/>
    </source>
</evidence>
<feature type="transmembrane region" description="Helical" evidence="7">
    <location>
        <begin position="402"/>
        <end position="425"/>
    </location>
</feature>
<evidence type="ECO:0000259" key="8">
    <source>
        <dbReference type="PROSITE" id="PS50928"/>
    </source>
</evidence>
<dbReference type="EMBL" id="CVTD020000016">
    <property type="protein sequence ID" value="CRZ34707.1"/>
    <property type="molecule type" value="Genomic_DNA"/>
</dbReference>
<feature type="transmembrane region" description="Helical" evidence="7">
    <location>
        <begin position="349"/>
        <end position="369"/>
    </location>
</feature>
<comment type="similarity">
    <text evidence="7">Belongs to the binding-protein-dependent transport system permease family.</text>
</comment>
<feature type="transmembrane region" description="Helical" evidence="7">
    <location>
        <begin position="7"/>
        <end position="27"/>
    </location>
</feature>
<keyword evidence="4 7" id="KW-0812">Transmembrane</keyword>
<keyword evidence="5 7" id="KW-1133">Transmembrane helix</keyword>
<evidence type="ECO:0000313" key="9">
    <source>
        <dbReference type="EMBL" id="CRZ34707.1"/>
    </source>
</evidence>
<accession>A0A0H5SGT1</accession>
<keyword evidence="2 7" id="KW-0813">Transport</keyword>
<evidence type="ECO:0000256" key="5">
    <source>
        <dbReference type="ARBA" id="ARBA00022989"/>
    </source>
</evidence>
<comment type="subcellular location">
    <subcellularLocation>
        <location evidence="1 7">Cell membrane</location>
        <topology evidence="1 7">Multi-pass membrane protein</topology>
    </subcellularLocation>
</comment>
<dbReference type="InterPro" id="IPR000515">
    <property type="entry name" value="MetI-like"/>
</dbReference>
<name>A0A0H5SGT1_HERHM</name>
<dbReference type="InterPro" id="IPR035906">
    <property type="entry name" value="MetI-like_sf"/>
</dbReference>
<feature type="transmembrane region" description="Helical" evidence="7">
    <location>
        <begin position="317"/>
        <end position="337"/>
    </location>
</feature>
<keyword evidence="6 7" id="KW-0472">Membrane</keyword>
<feature type="transmembrane region" description="Helical" evidence="7">
    <location>
        <begin position="510"/>
        <end position="530"/>
    </location>
</feature>
<dbReference type="GO" id="GO:0005886">
    <property type="term" value="C:plasma membrane"/>
    <property type="evidence" value="ECO:0007669"/>
    <property type="project" value="UniProtKB-SubCell"/>
</dbReference>
<keyword evidence="3" id="KW-1003">Cell membrane</keyword>
<evidence type="ECO:0000256" key="6">
    <source>
        <dbReference type="ARBA" id="ARBA00023136"/>
    </source>
</evidence>
<dbReference type="AlphaFoldDB" id="A0A0H5SGT1"/>
<organism evidence="9 10">
    <name type="scientific">Herbinix hemicellulosilytica</name>
    <dbReference type="NCBI Taxonomy" id="1564487"/>
    <lineage>
        <taxon>Bacteria</taxon>
        <taxon>Bacillati</taxon>
        <taxon>Bacillota</taxon>
        <taxon>Clostridia</taxon>
        <taxon>Lachnospirales</taxon>
        <taxon>Lachnospiraceae</taxon>
        <taxon>Herbinix</taxon>
    </lineage>
</organism>
<dbReference type="GO" id="GO:0055085">
    <property type="term" value="P:transmembrane transport"/>
    <property type="evidence" value="ECO:0007669"/>
    <property type="project" value="InterPro"/>
</dbReference>
<dbReference type="RefSeq" id="WP_330403385.1">
    <property type="nucleotide sequence ID" value="NZ_CVTD020000016.1"/>
</dbReference>
<evidence type="ECO:0000256" key="7">
    <source>
        <dbReference type="RuleBase" id="RU363032"/>
    </source>
</evidence>
<evidence type="ECO:0000256" key="1">
    <source>
        <dbReference type="ARBA" id="ARBA00004651"/>
    </source>
</evidence>
<dbReference type="InterPro" id="IPR050809">
    <property type="entry name" value="UgpAE/MalFG_permease"/>
</dbReference>
<reference evidence="9 10" key="1">
    <citation type="submission" date="2015-06" db="EMBL/GenBank/DDBJ databases">
        <authorList>
            <person name="Wibberg Daniel"/>
        </authorList>
    </citation>
    <scope>NUCLEOTIDE SEQUENCE [LARGE SCALE GENOMIC DNA]</scope>
    <source>
        <strain evidence="9 10">T3/55T</strain>
    </source>
</reference>
<evidence type="ECO:0000313" key="10">
    <source>
        <dbReference type="Proteomes" id="UP000236497"/>
    </source>
</evidence>
<sequence>MSKRKPYFLIIAALCFSTIISLFLPFLHLPQQKGVTGDGYVIDTTLAALNSKVVKDVAKESGIPKSIVYNTAKNIVNGKDRQTIESRLKEEEYFIIDILAERMNEKVAELQEWGELDKRTFNYIDMIKLSASVIKDFEQDIISAYLVIITLIMTVVLSFVAGFWKLFNKKISSYKLVKIISLINIALSGLGLLCINAISIGALQVESFYKENFGIGFMFIAAINFLVLVIASIGNMHESWAGIVTFKMILKQKQLILMTLPFVAFVIIFYFLPLWGWIMAFQNYKPALKSNQVFVAWNKFQTLFSDVDFIMAFRNTIAMSLINLVLSFAFAIGFALLLNEVTNVKGKKLVQTISYLPHFLSWIIVAAIVRNVLSVDGGMLNDLLKSFGLIDSPINFFVNPKYFWWIIGFSVIWKETGWNSIIYLASITSINPDLYEAASIDGAGRFRKMIHITLPGIRSTILVLLIINLGMITNSGFEAQLQLKNDLIKSTAEVIDTYVLNKSFYHGADFSIGTAAGIFRSIISILLVSVSNRIAKAFGQERLY</sequence>
<feature type="transmembrane region" description="Helical" evidence="7">
    <location>
        <begin position="215"/>
        <end position="234"/>
    </location>
</feature>
<dbReference type="Pfam" id="PF00528">
    <property type="entry name" value="BPD_transp_1"/>
    <property type="match status" value="1"/>
</dbReference>
<dbReference type="SUPFAM" id="SSF161098">
    <property type="entry name" value="MetI-like"/>
    <property type="match status" value="1"/>
</dbReference>
<feature type="transmembrane region" description="Helical" evidence="7">
    <location>
        <begin position="179"/>
        <end position="203"/>
    </location>
</feature>
<dbReference type="Proteomes" id="UP000236497">
    <property type="component" value="Unassembled WGS sequence"/>
</dbReference>
<dbReference type="Gene3D" id="1.10.3720.10">
    <property type="entry name" value="MetI-like"/>
    <property type="match status" value="1"/>
</dbReference>
<evidence type="ECO:0000256" key="4">
    <source>
        <dbReference type="ARBA" id="ARBA00022692"/>
    </source>
</evidence>
<feature type="transmembrane region" description="Helical" evidence="7">
    <location>
        <begin position="142"/>
        <end position="167"/>
    </location>
</feature>
<dbReference type="PANTHER" id="PTHR43227:SF11">
    <property type="entry name" value="BLL4140 PROTEIN"/>
    <property type="match status" value="1"/>
</dbReference>
<dbReference type="PROSITE" id="PS50928">
    <property type="entry name" value="ABC_TM1"/>
    <property type="match status" value="1"/>
</dbReference>
<evidence type="ECO:0000256" key="2">
    <source>
        <dbReference type="ARBA" id="ARBA00022448"/>
    </source>
</evidence>
<feature type="transmembrane region" description="Helical" evidence="7">
    <location>
        <begin position="457"/>
        <end position="477"/>
    </location>
</feature>
<gene>
    <name evidence="9" type="ORF">HHT355_1506</name>
</gene>
<keyword evidence="10" id="KW-1185">Reference proteome</keyword>